<reference evidence="1 2" key="1">
    <citation type="submission" date="2015-08" db="EMBL/GenBank/DDBJ databases">
        <title>Next Generation Sequencing and Analysis of the Genome of Puccinia sorghi L Schw, the Causal Agent of Maize Common Rust.</title>
        <authorList>
            <person name="Rochi L."/>
            <person name="Burguener G."/>
            <person name="Darino M."/>
            <person name="Turjanski A."/>
            <person name="Kreff E."/>
            <person name="Dieguez M.J."/>
            <person name="Sacco F."/>
        </authorList>
    </citation>
    <scope>NUCLEOTIDE SEQUENCE [LARGE SCALE GENOMIC DNA]</scope>
    <source>
        <strain evidence="1 2">RO10H11247</strain>
    </source>
</reference>
<dbReference type="AlphaFoldDB" id="A0A0L6URA0"/>
<gene>
    <name evidence="1" type="ORF">VP01_4485g2</name>
</gene>
<dbReference type="OrthoDB" id="413361at2759"/>
<comment type="caution">
    <text evidence="1">The sequence shown here is derived from an EMBL/GenBank/DDBJ whole genome shotgun (WGS) entry which is preliminary data.</text>
</comment>
<accession>A0A0L6URA0</accession>
<evidence type="ECO:0000313" key="1">
    <source>
        <dbReference type="EMBL" id="KNZ50335.1"/>
    </source>
</evidence>
<proteinExistence type="predicted"/>
<keyword evidence="2" id="KW-1185">Reference proteome</keyword>
<dbReference type="EMBL" id="LAVV01009596">
    <property type="protein sequence ID" value="KNZ50335.1"/>
    <property type="molecule type" value="Genomic_DNA"/>
</dbReference>
<sequence length="134" mass="15060">MEGIGFSVSFYDDSFYHLNRGNDTILVWIHVDDGIVTASLDFEPRGTARCTQLWASRWSVHLLRKLSGRGRCQSKWIFVHCRVFKLLGRCHASGPLLCCWFSLPLCQVANYASLVSSSAHVRLHQSPGVSLSGY</sequence>
<dbReference type="Proteomes" id="UP000037035">
    <property type="component" value="Unassembled WGS sequence"/>
</dbReference>
<dbReference type="VEuPathDB" id="FungiDB:VP01_4485g2"/>
<name>A0A0L6URA0_9BASI</name>
<protein>
    <submittedName>
        <fullName evidence="1">Uncharacterized protein</fullName>
    </submittedName>
</protein>
<evidence type="ECO:0000313" key="2">
    <source>
        <dbReference type="Proteomes" id="UP000037035"/>
    </source>
</evidence>
<organism evidence="1 2">
    <name type="scientific">Puccinia sorghi</name>
    <dbReference type="NCBI Taxonomy" id="27349"/>
    <lineage>
        <taxon>Eukaryota</taxon>
        <taxon>Fungi</taxon>
        <taxon>Dikarya</taxon>
        <taxon>Basidiomycota</taxon>
        <taxon>Pucciniomycotina</taxon>
        <taxon>Pucciniomycetes</taxon>
        <taxon>Pucciniales</taxon>
        <taxon>Pucciniaceae</taxon>
        <taxon>Puccinia</taxon>
    </lineage>
</organism>